<sequence>MEWMFITNAWTIFKKSNTIESSMHITTYIKNTPAFVIFEFSPLYNKTLQLKTTSAKKGVLFIYKTVVCN</sequence>
<comment type="caution">
    <text evidence="1">The sequence shown here is derived from an EMBL/GenBank/DDBJ whole genome shotgun (WGS) entry which is preliminary data.</text>
</comment>
<proteinExistence type="predicted"/>
<organism evidence="1 2">
    <name type="scientific">Salegentibacter mishustinae</name>
    <dbReference type="NCBI Taxonomy" id="270918"/>
    <lineage>
        <taxon>Bacteria</taxon>
        <taxon>Pseudomonadati</taxon>
        <taxon>Bacteroidota</taxon>
        <taxon>Flavobacteriia</taxon>
        <taxon>Flavobacteriales</taxon>
        <taxon>Flavobacteriaceae</taxon>
        <taxon>Salegentibacter</taxon>
    </lineage>
</organism>
<dbReference type="STRING" id="270918.APR42_12760"/>
<dbReference type="Proteomes" id="UP000051643">
    <property type="component" value="Unassembled WGS sequence"/>
</dbReference>
<protein>
    <submittedName>
        <fullName evidence="1">Uncharacterized protein</fullName>
    </submittedName>
</protein>
<name>A0A0Q9Z366_9FLAO</name>
<dbReference type="EMBL" id="LKTP01000038">
    <property type="protein sequence ID" value="KRG27104.1"/>
    <property type="molecule type" value="Genomic_DNA"/>
</dbReference>
<keyword evidence="2" id="KW-1185">Reference proteome</keyword>
<evidence type="ECO:0000313" key="2">
    <source>
        <dbReference type="Proteomes" id="UP000051643"/>
    </source>
</evidence>
<gene>
    <name evidence="1" type="ORF">APR42_12760</name>
</gene>
<dbReference type="AlphaFoldDB" id="A0A0Q9Z366"/>
<reference evidence="1" key="1">
    <citation type="submission" date="2015-10" db="EMBL/GenBank/DDBJ databases">
        <title>Draft genome sequence of Salegentibacter mishustinae KCTC 12263.</title>
        <authorList>
            <person name="Lin W."/>
            <person name="Zheng Q."/>
        </authorList>
    </citation>
    <scope>NUCLEOTIDE SEQUENCE [LARGE SCALE GENOMIC DNA]</scope>
    <source>
        <strain evidence="1">KCTC 12263</strain>
    </source>
</reference>
<evidence type="ECO:0000313" key="1">
    <source>
        <dbReference type="EMBL" id="KRG27104.1"/>
    </source>
</evidence>
<accession>A0A0Q9Z366</accession>